<evidence type="ECO:0000256" key="3">
    <source>
        <dbReference type="ARBA" id="ARBA00022448"/>
    </source>
</evidence>
<protein>
    <submittedName>
        <fullName evidence="13">Uncharacterized protein</fullName>
    </submittedName>
</protein>
<evidence type="ECO:0000256" key="5">
    <source>
        <dbReference type="ARBA" id="ARBA00022692"/>
    </source>
</evidence>
<keyword evidence="14" id="KW-1185">Reference proteome</keyword>
<feature type="transmembrane region" description="Helical" evidence="12">
    <location>
        <begin position="443"/>
        <end position="464"/>
    </location>
</feature>
<feature type="transmembrane region" description="Helical" evidence="12">
    <location>
        <begin position="65"/>
        <end position="93"/>
    </location>
</feature>
<evidence type="ECO:0000256" key="10">
    <source>
        <dbReference type="ARBA" id="ARBA00023136"/>
    </source>
</evidence>
<evidence type="ECO:0000256" key="1">
    <source>
        <dbReference type="ARBA" id="ARBA00004651"/>
    </source>
</evidence>
<reference evidence="13 14" key="1">
    <citation type="journal article" date="2024" name="Nat. Commun.">
        <title>Phylogenomics reveals the evolutionary origins of lichenization in chlorophyte algae.</title>
        <authorList>
            <person name="Puginier C."/>
            <person name="Libourel C."/>
            <person name="Otte J."/>
            <person name="Skaloud P."/>
            <person name="Haon M."/>
            <person name="Grisel S."/>
            <person name="Petersen M."/>
            <person name="Berrin J.G."/>
            <person name="Delaux P.M."/>
            <person name="Dal Grande F."/>
            <person name="Keller J."/>
        </authorList>
    </citation>
    <scope>NUCLEOTIDE SEQUENCE [LARGE SCALE GENOMIC DNA]</scope>
    <source>
        <strain evidence="13 14">SAG 245.80</strain>
    </source>
</reference>
<dbReference type="InterPro" id="IPR050277">
    <property type="entry name" value="Sodium:Solute_Symporter"/>
</dbReference>
<feature type="transmembrane region" description="Helical" evidence="12">
    <location>
        <begin position="113"/>
        <end position="137"/>
    </location>
</feature>
<dbReference type="GO" id="GO:0015293">
    <property type="term" value="F:symporter activity"/>
    <property type="evidence" value="ECO:0007669"/>
    <property type="project" value="UniProtKB-KW"/>
</dbReference>
<sequence length="600" mass="63714">MQWYWLIVYAAITIPFAPFVRDPRRFFRGGLNDDSKGIGSLLLLAASASISWVFAKSIYNASTLGAQYGIVGGIAYAGWYTSFPNVAVVIYLLRTRRGVRSLPLAINERYGSLATLSFGLAVLFRLFQEVWSNALVVGGFYGPAHSREWWLGAVLSTAIPVVYAFTGGMRASIMTDSTQIVITIGFLIVVMIVIGIHTPVDLATFNPAGTCALAGAAASSAASYSGCAAAGGAEVASHVVQDASRALFSFTNATCSYPTIPTQQMWSLEGGVDLLIVGVLQGCGGYPFFDPVLTDRAFLAEPRTMLWAFMLGGVVAGAFIILFGLLGVFGAGQAIMQPSSVPASLFTGMLDGMPSSVSRFFGVGLFSVTNLIFIFESLSTLDSTFTSAAKLFGPEFTGLLEDGMPKPPQRATITHLAWGRLVIVVLAAVGLLPLLMDVKALDATTVSGLVVMGLAPPIVLLLFTSGYRPLTFHLPFWWGVGMGAVYQLASAPCCKATIEMAGFAIGNGKNNKLLGFNVIGVVVAWILALVTLLENPLGSLLTQGPTEGNSFWRAGFRQRTQAGDPTPTSVRRVEEFPEENGKAVPYGSKAVLQVEPATQV</sequence>
<comment type="similarity">
    <text evidence="2">Belongs to the sodium:solute symporter (SSF) (TC 2.A.21) family.</text>
</comment>
<keyword evidence="6" id="KW-0769">Symport</keyword>
<keyword evidence="3" id="KW-0813">Transport</keyword>
<dbReference type="PANTHER" id="PTHR48086">
    <property type="entry name" value="SODIUM/PROLINE SYMPORTER-RELATED"/>
    <property type="match status" value="1"/>
</dbReference>
<dbReference type="AlphaFoldDB" id="A0AAW1RD45"/>
<comment type="subcellular location">
    <subcellularLocation>
        <location evidence="1">Cell membrane</location>
        <topology evidence="1">Multi-pass membrane protein</topology>
    </subcellularLocation>
</comment>
<comment type="caution">
    <text evidence="13">The sequence shown here is derived from an EMBL/GenBank/DDBJ whole genome shotgun (WGS) entry which is preliminary data.</text>
</comment>
<feature type="transmembrane region" description="Helical" evidence="12">
    <location>
        <begin position="180"/>
        <end position="200"/>
    </location>
</feature>
<feature type="transmembrane region" description="Helical" evidence="12">
    <location>
        <begin position="149"/>
        <end position="168"/>
    </location>
</feature>
<dbReference type="InterPro" id="IPR001734">
    <property type="entry name" value="Na/solute_symporter"/>
</dbReference>
<keyword evidence="5 12" id="KW-0812">Transmembrane</keyword>
<keyword evidence="7 12" id="KW-1133">Transmembrane helix</keyword>
<dbReference type="Proteomes" id="UP001445335">
    <property type="component" value="Unassembled WGS sequence"/>
</dbReference>
<dbReference type="InterPro" id="IPR038377">
    <property type="entry name" value="Na/Glc_symporter_sf"/>
</dbReference>
<proteinExistence type="inferred from homology"/>
<evidence type="ECO:0000256" key="11">
    <source>
        <dbReference type="ARBA" id="ARBA00023201"/>
    </source>
</evidence>
<accession>A0AAW1RD45</accession>
<gene>
    <name evidence="13" type="ORF">WJX81_005358</name>
</gene>
<keyword evidence="8" id="KW-0915">Sodium</keyword>
<dbReference type="PANTHER" id="PTHR48086:SF3">
    <property type="entry name" value="SODIUM_PROLINE SYMPORTER"/>
    <property type="match status" value="1"/>
</dbReference>
<evidence type="ECO:0000313" key="14">
    <source>
        <dbReference type="Proteomes" id="UP001445335"/>
    </source>
</evidence>
<dbReference type="PROSITE" id="PS50283">
    <property type="entry name" value="NA_SOLUT_SYMP_3"/>
    <property type="match status" value="1"/>
</dbReference>
<feature type="transmembrane region" description="Helical" evidence="12">
    <location>
        <begin position="417"/>
        <end position="436"/>
    </location>
</feature>
<feature type="transmembrane region" description="Helical" evidence="12">
    <location>
        <begin position="514"/>
        <end position="533"/>
    </location>
</feature>
<evidence type="ECO:0000256" key="6">
    <source>
        <dbReference type="ARBA" id="ARBA00022847"/>
    </source>
</evidence>
<feature type="transmembrane region" description="Helical" evidence="12">
    <location>
        <begin position="6"/>
        <end position="21"/>
    </location>
</feature>
<feature type="transmembrane region" description="Helical" evidence="12">
    <location>
        <begin position="41"/>
        <end position="59"/>
    </location>
</feature>
<dbReference type="GO" id="GO:0005886">
    <property type="term" value="C:plasma membrane"/>
    <property type="evidence" value="ECO:0007669"/>
    <property type="project" value="UniProtKB-SubCell"/>
</dbReference>
<evidence type="ECO:0000256" key="7">
    <source>
        <dbReference type="ARBA" id="ARBA00022989"/>
    </source>
</evidence>
<feature type="transmembrane region" description="Helical" evidence="12">
    <location>
        <begin position="306"/>
        <end position="336"/>
    </location>
</feature>
<keyword evidence="10 12" id="KW-0472">Membrane</keyword>
<evidence type="ECO:0000256" key="2">
    <source>
        <dbReference type="ARBA" id="ARBA00006434"/>
    </source>
</evidence>
<organism evidence="13 14">
    <name type="scientific">Elliptochloris bilobata</name>
    <dbReference type="NCBI Taxonomy" id="381761"/>
    <lineage>
        <taxon>Eukaryota</taxon>
        <taxon>Viridiplantae</taxon>
        <taxon>Chlorophyta</taxon>
        <taxon>core chlorophytes</taxon>
        <taxon>Trebouxiophyceae</taxon>
        <taxon>Trebouxiophyceae incertae sedis</taxon>
        <taxon>Elliptochloris clade</taxon>
        <taxon>Elliptochloris</taxon>
    </lineage>
</organism>
<keyword evidence="9" id="KW-0406">Ion transport</keyword>
<dbReference type="GO" id="GO:0006814">
    <property type="term" value="P:sodium ion transport"/>
    <property type="evidence" value="ECO:0007669"/>
    <property type="project" value="UniProtKB-KW"/>
</dbReference>
<evidence type="ECO:0000256" key="8">
    <source>
        <dbReference type="ARBA" id="ARBA00023053"/>
    </source>
</evidence>
<evidence type="ECO:0000256" key="9">
    <source>
        <dbReference type="ARBA" id="ARBA00023065"/>
    </source>
</evidence>
<feature type="transmembrane region" description="Helical" evidence="12">
    <location>
        <begin position="357"/>
        <end position="375"/>
    </location>
</feature>
<keyword evidence="11" id="KW-0739">Sodium transport</keyword>
<evidence type="ECO:0000256" key="12">
    <source>
        <dbReference type="SAM" id="Phobius"/>
    </source>
</evidence>
<evidence type="ECO:0000313" key="13">
    <source>
        <dbReference type="EMBL" id="KAK9831522.1"/>
    </source>
</evidence>
<keyword evidence="4" id="KW-1003">Cell membrane</keyword>
<dbReference type="EMBL" id="JALJOU010000045">
    <property type="protein sequence ID" value="KAK9831522.1"/>
    <property type="molecule type" value="Genomic_DNA"/>
</dbReference>
<dbReference type="Gene3D" id="1.20.1730.10">
    <property type="entry name" value="Sodium/glucose cotransporter"/>
    <property type="match status" value="1"/>
</dbReference>
<evidence type="ECO:0000256" key="4">
    <source>
        <dbReference type="ARBA" id="ARBA00022475"/>
    </source>
</evidence>
<name>A0AAW1RD45_9CHLO</name>